<reference evidence="3" key="1">
    <citation type="journal article" date="2020" name="mSystems">
        <title>Genome- and Community-Level Interaction Insights into Carbon Utilization and Element Cycling Functions of Hydrothermarchaeota in Hydrothermal Sediment.</title>
        <authorList>
            <person name="Zhou Z."/>
            <person name="Liu Y."/>
            <person name="Xu W."/>
            <person name="Pan J."/>
            <person name="Luo Z.H."/>
            <person name="Li M."/>
        </authorList>
    </citation>
    <scope>NUCLEOTIDE SEQUENCE [LARGE SCALE GENOMIC DNA]</scope>
    <source>
        <strain evidence="3">SpSt-479</strain>
    </source>
</reference>
<name>A0A7V3E678_9BACT</name>
<dbReference type="SUPFAM" id="SSF53756">
    <property type="entry name" value="UDP-Glycosyltransferase/glycogen phosphorylase"/>
    <property type="match status" value="1"/>
</dbReference>
<proteinExistence type="predicted"/>
<evidence type="ECO:0000256" key="2">
    <source>
        <dbReference type="ARBA" id="ARBA00022679"/>
    </source>
</evidence>
<dbReference type="Pfam" id="PF01075">
    <property type="entry name" value="Glyco_transf_9"/>
    <property type="match status" value="1"/>
</dbReference>
<dbReference type="GO" id="GO:0008713">
    <property type="term" value="F:ADP-heptose-lipopolysaccharide heptosyltransferase activity"/>
    <property type="evidence" value="ECO:0007669"/>
    <property type="project" value="TreeGrafter"/>
</dbReference>
<comment type="caution">
    <text evidence="3">The sequence shown here is derived from an EMBL/GenBank/DDBJ whole genome shotgun (WGS) entry which is preliminary data.</text>
</comment>
<gene>
    <name evidence="3" type="ORF">ENS31_00340</name>
</gene>
<dbReference type="EMBL" id="DSUJ01000002">
    <property type="protein sequence ID" value="HFI89958.1"/>
    <property type="molecule type" value="Genomic_DNA"/>
</dbReference>
<sequence>MLCSLSLYKAIKKKHPDSHITLVASKTNYDIPYFDINPFIDRVLIYDKSSLKSVFDFYKKLRDRKYDFGFVPSTIKISRTSHIINFLARAKVRVGVNSIDGIKNKSASLLNLKSDFNWENTHQLFRNLEIAQLAGFDLSVDEIKEIKILLNEEEIKFAKNFLLENFPDTSKKIIAFHPGAGKVANTYPSEKFLDLIRKIYKRYNNYILLTSGWTDDRIIGIITAGLDKDSISYKVLHNLPVKKLGAILSLVNLYITNDTGTMHIAGFSGTRMISLFGPTNPDEWAPLSKNSYWIKSPTGKIEDISVDDIFNLFSKLL</sequence>
<keyword evidence="2 3" id="KW-0808">Transferase</keyword>
<protein>
    <submittedName>
        <fullName evidence="3">Lipopolysaccharide heptosyltransferase family protein</fullName>
    </submittedName>
</protein>
<dbReference type="GO" id="GO:0009244">
    <property type="term" value="P:lipopolysaccharide core region biosynthetic process"/>
    <property type="evidence" value="ECO:0007669"/>
    <property type="project" value="TreeGrafter"/>
</dbReference>
<accession>A0A7V3E678</accession>
<dbReference type="InterPro" id="IPR051199">
    <property type="entry name" value="LPS_LOS_Heptosyltrfase"/>
</dbReference>
<dbReference type="AlphaFoldDB" id="A0A7V3E678"/>
<keyword evidence="1" id="KW-0328">Glycosyltransferase</keyword>
<dbReference type="PANTHER" id="PTHR30160:SF23">
    <property type="match status" value="1"/>
</dbReference>
<dbReference type="PANTHER" id="PTHR30160">
    <property type="entry name" value="TETRAACYLDISACCHARIDE 4'-KINASE-RELATED"/>
    <property type="match status" value="1"/>
</dbReference>
<evidence type="ECO:0000313" key="3">
    <source>
        <dbReference type="EMBL" id="HFI89958.1"/>
    </source>
</evidence>
<dbReference type="InterPro" id="IPR002201">
    <property type="entry name" value="Glyco_trans_9"/>
</dbReference>
<evidence type="ECO:0000256" key="1">
    <source>
        <dbReference type="ARBA" id="ARBA00022676"/>
    </source>
</evidence>
<dbReference type="CDD" id="cd03789">
    <property type="entry name" value="GT9_LPS_heptosyltransferase"/>
    <property type="match status" value="1"/>
</dbReference>
<dbReference type="GO" id="GO:0005829">
    <property type="term" value="C:cytosol"/>
    <property type="evidence" value="ECO:0007669"/>
    <property type="project" value="TreeGrafter"/>
</dbReference>
<dbReference type="Gene3D" id="3.40.50.2000">
    <property type="entry name" value="Glycogen Phosphorylase B"/>
    <property type="match status" value="2"/>
</dbReference>
<organism evidence="3">
    <name type="scientific">Ignavibacterium album</name>
    <dbReference type="NCBI Taxonomy" id="591197"/>
    <lineage>
        <taxon>Bacteria</taxon>
        <taxon>Pseudomonadati</taxon>
        <taxon>Ignavibacteriota</taxon>
        <taxon>Ignavibacteria</taxon>
        <taxon>Ignavibacteriales</taxon>
        <taxon>Ignavibacteriaceae</taxon>
        <taxon>Ignavibacterium</taxon>
    </lineage>
</organism>